<reference evidence="3" key="1">
    <citation type="journal article" date="2017" name="Genome Biol. Evol.">
        <title>The complete genome sequence of the phytopathogenic fungus Sclerotinia sclerotiorum reveals insights into the genome architecture of broad host range pathogens.</title>
        <authorList>
            <person name="Derbyshire M."/>
            <person name="Denton-Giles M."/>
            <person name="Hegedus D."/>
            <person name="Seifbarghy S."/>
            <person name="Rollins J."/>
            <person name="van Kan J."/>
            <person name="Seidl M.F."/>
            <person name="Faino L."/>
            <person name="Mbengue M."/>
            <person name="Navaud O."/>
            <person name="Raffaele S."/>
            <person name="Hammond-Kosack K."/>
            <person name="Heard S."/>
            <person name="Oliver R."/>
        </authorList>
    </citation>
    <scope>NUCLEOTIDE SEQUENCE [LARGE SCALE GENOMIC DNA]</scope>
    <source>
        <strain evidence="3">ATCC 18683 / 1980 / Ss-1</strain>
    </source>
</reference>
<dbReference type="OrthoDB" id="6512111at2759"/>
<evidence type="ECO:0000256" key="1">
    <source>
        <dbReference type="SAM" id="MobiDB-lite"/>
    </source>
</evidence>
<feature type="region of interest" description="Disordered" evidence="1">
    <location>
        <begin position="1"/>
        <end position="29"/>
    </location>
</feature>
<accession>A0A1D9QJQ8</accession>
<dbReference type="EMBL" id="CP017827">
    <property type="protein sequence ID" value="APA15177.1"/>
    <property type="molecule type" value="Genomic_DNA"/>
</dbReference>
<feature type="region of interest" description="Disordered" evidence="1">
    <location>
        <begin position="102"/>
        <end position="122"/>
    </location>
</feature>
<dbReference type="Proteomes" id="UP000177798">
    <property type="component" value="Chromosome 14"/>
</dbReference>
<dbReference type="AlphaFoldDB" id="A0A1D9QJQ8"/>
<evidence type="ECO:0000313" key="2">
    <source>
        <dbReference type="EMBL" id="APA15177.1"/>
    </source>
</evidence>
<proteinExistence type="predicted"/>
<feature type="region of interest" description="Disordered" evidence="1">
    <location>
        <begin position="60"/>
        <end position="86"/>
    </location>
</feature>
<evidence type="ECO:0000313" key="3">
    <source>
        <dbReference type="Proteomes" id="UP000177798"/>
    </source>
</evidence>
<sequence length="169" mass="18914">MSSSRTPFINNPIDDDGLHDTQTPSLVPTDSEMDTLWWTSLDLFLSQDKPPVTLTHAEAMSTSRTPSINNPIDQDELQDTQTQSLAPTNTEMVDTLWSDFLTNFPNRDEPPETPTSSSVPTSGVQERCFLCTICSITFDEKYKLEYVFHVSSITQQAQEFSPQACSLTV</sequence>
<dbReference type="VEuPathDB" id="FungiDB:sscle_14g099470"/>
<name>A0A1D9QJQ8_SCLS1</name>
<organism evidence="2 3">
    <name type="scientific">Sclerotinia sclerotiorum (strain ATCC 18683 / 1980 / Ss-1)</name>
    <name type="common">White mold</name>
    <name type="synonym">Whetzelinia sclerotiorum</name>
    <dbReference type="NCBI Taxonomy" id="665079"/>
    <lineage>
        <taxon>Eukaryota</taxon>
        <taxon>Fungi</taxon>
        <taxon>Dikarya</taxon>
        <taxon>Ascomycota</taxon>
        <taxon>Pezizomycotina</taxon>
        <taxon>Leotiomycetes</taxon>
        <taxon>Helotiales</taxon>
        <taxon>Sclerotiniaceae</taxon>
        <taxon>Sclerotinia</taxon>
    </lineage>
</organism>
<gene>
    <name evidence="2" type="ORF">sscle_14g099470</name>
</gene>
<feature type="compositionally biased region" description="Polar residues" evidence="1">
    <location>
        <begin position="60"/>
        <end position="72"/>
    </location>
</feature>
<protein>
    <submittedName>
        <fullName evidence="2">Uncharacterized protein</fullName>
    </submittedName>
</protein>